<sequence>MQALGCSAARPKPATGNARHALTAATARKAGHVEGHEASVTSPEGTRPAAQCGIQ</sequence>
<accession>A0ABQ3T6T5</accession>
<feature type="region of interest" description="Disordered" evidence="1">
    <location>
        <begin position="27"/>
        <end position="55"/>
    </location>
</feature>
<evidence type="ECO:0000313" key="3">
    <source>
        <dbReference type="Proteomes" id="UP000608522"/>
    </source>
</evidence>
<feature type="region of interest" description="Disordered" evidence="1">
    <location>
        <begin position="1"/>
        <end position="20"/>
    </location>
</feature>
<organism evidence="2 3">
    <name type="scientific">Streptomyces spororaveus</name>
    <dbReference type="NCBI Taxonomy" id="284039"/>
    <lineage>
        <taxon>Bacteria</taxon>
        <taxon>Bacillati</taxon>
        <taxon>Actinomycetota</taxon>
        <taxon>Actinomycetes</taxon>
        <taxon>Kitasatosporales</taxon>
        <taxon>Streptomycetaceae</taxon>
        <taxon>Streptomyces</taxon>
    </lineage>
</organism>
<comment type="caution">
    <text evidence="2">The sequence shown here is derived from an EMBL/GenBank/DDBJ whole genome shotgun (WGS) entry which is preliminary data.</text>
</comment>
<evidence type="ECO:0000313" key="2">
    <source>
        <dbReference type="EMBL" id="GHI76109.1"/>
    </source>
</evidence>
<reference evidence="3" key="1">
    <citation type="submission" date="2023-07" db="EMBL/GenBank/DDBJ databases">
        <title>Whole genome shotgun sequence of Streptomyces spororaveus NBRC 15456.</title>
        <authorList>
            <person name="Komaki H."/>
            <person name="Tamura T."/>
        </authorList>
    </citation>
    <scope>NUCLEOTIDE SEQUENCE [LARGE SCALE GENOMIC DNA]</scope>
    <source>
        <strain evidence="3">NBRC 15456</strain>
    </source>
</reference>
<gene>
    <name evidence="2" type="ORF">Sspor_16700</name>
</gene>
<keyword evidence="3" id="KW-1185">Reference proteome</keyword>
<proteinExistence type="predicted"/>
<protein>
    <submittedName>
        <fullName evidence="2">Uncharacterized protein</fullName>
    </submittedName>
</protein>
<name>A0ABQ3T6T5_9ACTN</name>
<dbReference type="Proteomes" id="UP000608522">
    <property type="component" value="Unassembled WGS sequence"/>
</dbReference>
<dbReference type="EMBL" id="BNED01000005">
    <property type="protein sequence ID" value="GHI76109.1"/>
    <property type="molecule type" value="Genomic_DNA"/>
</dbReference>
<evidence type="ECO:0000256" key="1">
    <source>
        <dbReference type="SAM" id="MobiDB-lite"/>
    </source>
</evidence>